<feature type="transmembrane region" description="Helical" evidence="1">
    <location>
        <begin position="42"/>
        <end position="60"/>
    </location>
</feature>
<dbReference type="PATRIC" id="fig|1075402.3.peg.2904"/>
<evidence type="ECO:0000313" key="3">
    <source>
        <dbReference type="EMBL" id="OEV03721.1"/>
    </source>
</evidence>
<dbReference type="STRING" id="1075402.AN216_10355"/>
<feature type="transmembrane region" description="Helical" evidence="1">
    <location>
        <begin position="12"/>
        <end position="30"/>
    </location>
</feature>
<proteinExistence type="predicted"/>
<evidence type="ECO:0000259" key="2">
    <source>
        <dbReference type="Pfam" id="PF10756"/>
    </source>
</evidence>
<keyword evidence="1" id="KW-1133">Transmembrane helix</keyword>
<keyword evidence="1" id="KW-0812">Transmembrane</keyword>
<dbReference type="InterPro" id="IPR019692">
    <property type="entry name" value="CFP-6_PH"/>
</dbReference>
<protein>
    <recommendedName>
        <fullName evidence="2">Low molecular weight protein antigen 6 PH domain-containing protein</fullName>
    </recommendedName>
</protein>
<feature type="transmembrane region" description="Helical" evidence="1">
    <location>
        <begin position="186"/>
        <end position="206"/>
    </location>
</feature>
<organism evidence="3 4">
    <name type="scientific">Streptomyces oceani</name>
    <dbReference type="NCBI Taxonomy" id="1075402"/>
    <lineage>
        <taxon>Bacteria</taxon>
        <taxon>Bacillati</taxon>
        <taxon>Actinomycetota</taxon>
        <taxon>Actinomycetes</taxon>
        <taxon>Kitasatosporales</taxon>
        <taxon>Streptomycetaceae</taxon>
        <taxon>Streptomyces</taxon>
    </lineage>
</organism>
<dbReference type="Pfam" id="PF10756">
    <property type="entry name" value="bPH_6"/>
    <property type="match status" value="1"/>
</dbReference>
<sequence>MPKVADRCYRSPSSVVGGVTLLVVGGWLSFDAVLNGTGRTPAITLATLLCVVPLVVAYTLRPAVFAGRERLRVRNPLRTISVPWPSVESLQAAYTSEVIADGRKYQLWAIPVSLKARKSANRHNERVQSGRSPRGILGFGRQAGGTESVEKRAATDESMAELRELALRHGTDGVDAVTPGAVTVRWAYEILGPAVLGGIALAALLMTR</sequence>
<evidence type="ECO:0000313" key="4">
    <source>
        <dbReference type="Proteomes" id="UP000176101"/>
    </source>
</evidence>
<keyword evidence="1" id="KW-0472">Membrane</keyword>
<dbReference type="Proteomes" id="UP000176101">
    <property type="component" value="Unassembled WGS sequence"/>
</dbReference>
<gene>
    <name evidence="3" type="ORF">AN216_10355</name>
</gene>
<reference evidence="3 4" key="1">
    <citation type="journal article" date="2016" name="Front. Microbiol.">
        <title>Comparative Genomics Analysis of Streptomyces Species Reveals Their Adaptation to the Marine Environment and Their Diversity at the Genomic Level.</title>
        <authorList>
            <person name="Tian X."/>
            <person name="Zhang Z."/>
            <person name="Yang T."/>
            <person name="Chen M."/>
            <person name="Li J."/>
            <person name="Chen F."/>
            <person name="Yang J."/>
            <person name="Li W."/>
            <person name="Zhang B."/>
            <person name="Zhang Z."/>
            <person name="Wu J."/>
            <person name="Zhang C."/>
            <person name="Long L."/>
            <person name="Xiao J."/>
        </authorList>
    </citation>
    <scope>NUCLEOTIDE SEQUENCE [LARGE SCALE GENOMIC DNA]</scope>
    <source>
        <strain evidence="3 4">SCSIO 02100</strain>
    </source>
</reference>
<feature type="domain" description="Low molecular weight protein antigen 6 PH" evidence="2">
    <location>
        <begin position="61"/>
        <end position="132"/>
    </location>
</feature>
<keyword evidence="4" id="KW-1185">Reference proteome</keyword>
<dbReference type="AlphaFoldDB" id="A0A1E7KIK0"/>
<dbReference type="EMBL" id="LJGU01000116">
    <property type="protein sequence ID" value="OEV03721.1"/>
    <property type="molecule type" value="Genomic_DNA"/>
</dbReference>
<dbReference type="OrthoDB" id="4337405at2"/>
<evidence type="ECO:0000256" key="1">
    <source>
        <dbReference type="SAM" id="Phobius"/>
    </source>
</evidence>
<comment type="caution">
    <text evidence="3">The sequence shown here is derived from an EMBL/GenBank/DDBJ whole genome shotgun (WGS) entry which is preliminary data.</text>
</comment>
<name>A0A1E7KIK0_9ACTN</name>
<accession>A0A1E7KIK0</accession>